<dbReference type="KEGG" id="ehx:EMIHUDRAFT_231982"/>
<dbReference type="EnsemblProtists" id="EOD31386">
    <property type="protein sequence ID" value="EOD31386"/>
    <property type="gene ID" value="EMIHUDRAFT_231982"/>
</dbReference>
<feature type="compositionally biased region" description="Basic and acidic residues" evidence="1">
    <location>
        <begin position="12"/>
        <end position="25"/>
    </location>
</feature>
<protein>
    <submittedName>
        <fullName evidence="2">Uncharacterized protein</fullName>
    </submittedName>
</protein>
<feature type="region of interest" description="Disordered" evidence="1">
    <location>
        <begin position="1"/>
        <end position="45"/>
    </location>
</feature>
<reference evidence="2" key="2">
    <citation type="submission" date="2024-10" db="UniProtKB">
        <authorList>
            <consortium name="EnsemblProtists"/>
        </authorList>
    </citation>
    <scope>IDENTIFICATION</scope>
</reference>
<dbReference type="PaxDb" id="2903-EOD31386"/>
<organism evidence="2 3">
    <name type="scientific">Emiliania huxleyi (strain CCMP1516)</name>
    <dbReference type="NCBI Taxonomy" id="280463"/>
    <lineage>
        <taxon>Eukaryota</taxon>
        <taxon>Haptista</taxon>
        <taxon>Haptophyta</taxon>
        <taxon>Prymnesiophyceae</taxon>
        <taxon>Isochrysidales</taxon>
        <taxon>Noelaerhabdaceae</taxon>
        <taxon>Emiliania</taxon>
    </lineage>
</organism>
<evidence type="ECO:0000313" key="3">
    <source>
        <dbReference type="Proteomes" id="UP000013827"/>
    </source>
</evidence>
<dbReference type="HOGENOM" id="CLU_1513310_0_0_1"/>
<accession>A0A0D3K6K1</accession>
<feature type="region of interest" description="Disordered" evidence="1">
    <location>
        <begin position="59"/>
        <end position="78"/>
    </location>
</feature>
<name>A0A0D3K6K1_EMIH1</name>
<dbReference type="Proteomes" id="UP000013827">
    <property type="component" value="Unassembled WGS sequence"/>
</dbReference>
<evidence type="ECO:0000313" key="2">
    <source>
        <dbReference type="EnsemblProtists" id="EOD31386"/>
    </source>
</evidence>
<sequence>MPARNLKSLKPPSEEYMEKARRKAADYTTAHGSGTGTGPGAGDIPILKSTGEIEYVSAGDATSSGTKAVPSGTAEPAPPSFPSQLWLLYNDEKWRLQNAAQKMADEFTAGVHPYAIAEGYPKHSVATYGKYLGDDDGRPHSVGYIVRLAAIYDTVRQAPPSEVFAFTALLRDVTAGIR</sequence>
<reference evidence="3" key="1">
    <citation type="journal article" date="2013" name="Nature">
        <title>Pan genome of the phytoplankton Emiliania underpins its global distribution.</title>
        <authorList>
            <person name="Read B.A."/>
            <person name="Kegel J."/>
            <person name="Klute M.J."/>
            <person name="Kuo A."/>
            <person name="Lefebvre S.C."/>
            <person name="Maumus F."/>
            <person name="Mayer C."/>
            <person name="Miller J."/>
            <person name="Monier A."/>
            <person name="Salamov A."/>
            <person name="Young J."/>
            <person name="Aguilar M."/>
            <person name="Claverie J.M."/>
            <person name="Frickenhaus S."/>
            <person name="Gonzalez K."/>
            <person name="Herman E.K."/>
            <person name="Lin Y.C."/>
            <person name="Napier J."/>
            <person name="Ogata H."/>
            <person name="Sarno A.F."/>
            <person name="Shmutz J."/>
            <person name="Schroeder D."/>
            <person name="de Vargas C."/>
            <person name="Verret F."/>
            <person name="von Dassow P."/>
            <person name="Valentin K."/>
            <person name="Van de Peer Y."/>
            <person name="Wheeler G."/>
            <person name="Dacks J.B."/>
            <person name="Delwiche C.F."/>
            <person name="Dyhrman S.T."/>
            <person name="Glockner G."/>
            <person name="John U."/>
            <person name="Richards T."/>
            <person name="Worden A.Z."/>
            <person name="Zhang X."/>
            <person name="Grigoriev I.V."/>
            <person name="Allen A.E."/>
            <person name="Bidle K."/>
            <person name="Borodovsky M."/>
            <person name="Bowler C."/>
            <person name="Brownlee C."/>
            <person name="Cock J.M."/>
            <person name="Elias M."/>
            <person name="Gladyshev V.N."/>
            <person name="Groth M."/>
            <person name="Guda C."/>
            <person name="Hadaegh A."/>
            <person name="Iglesias-Rodriguez M.D."/>
            <person name="Jenkins J."/>
            <person name="Jones B.M."/>
            <person name="Lawson T."/>
            <person name="Leese F."/>
            <person name="Lindquist E."/>
            <person name="Lobanov A."/>
            <person name="Lomsadze A."/>
            <person name="Malik S.B."/>
            <person name="Marsh M.E."/>
            <person name="Mackinder L."/>
            <person name="Mock T."/>
            <person name="Mueller-Roeber B."/>
            <person name="Pagarete A."/>
            <person name="Parker M."/>
            <person name="Probert I."/>
            <person name="Quesneville H."/>
            <person name="Raines C."/>
            <person name="Rensing S.A."/>
            <person name="Riano-Pachon D.M."/>
            <person name="Richier S."/>
            <person name="Rokitta S."/>
            <person name="Shiraiwa Y."/>
            <person name="Soanes D.M."/>
            <person name="van der Giezen M."/>
            <person name="Wahlund T.M."/>
            <person name="Williams B."/>
            <person name="Wilson W."/>
            <person name="Wolfe G."/>
            <person name="Wurch L.L."/>
        </authorList>
    </citation>
    <scope>NUCLEOTIDE SEQUENCE</scope>
</reference>
<dbReference type="RefSeq" id="XP_005783815.1">
    <property type="nucleotide sequence ID" value="XM_005783758.1"/>
</dbReference>
<dbReference type="AlphaFoldDB" id="A0A0D3K6K1"/>
<proteinExistence type="predicted"/>
<dbReference type="GeneID" id="17276659"/>
<evidence type="ECO:0000256" key="1">
    <source>
        <dbReference type="SAM" id="MobiDB-lite"/>
    </source>
</evidence>
<keyword evidence="3" id="KW-1185">Reference proteome</keyword>